<evidence type="ECO:0000256" key="1">
    <source>
        <dbReference type="SAM" id="Coils"/>
    </source>
</evidence>
<dbReference type="eggNOG" id="ENOG502RFZQ">
    <property type="taxonomic scope" value="Eukaryota"/>
</dbReference>
<dbReference type="OMA" id="YDHEGHR"/>
<gene>
    <name evidence="3" type="ORF">EDI_093150</name>
</gene>
<feature type="compositionally biased region" description="Low complexity" evidence="2">
    <location>
        <begin position="674"/>
        <end position="684"/>
    </location>
</feature>
<dbReference type="VEuPathDB" id="AmoebaDB:EDI_093150"/>
<feature type="region of interest" description="Disordered" evidence="2">
    <location>
        <begin position="577"/>
        <end position="692"/>
    </location>
</feature>
<dbReference type="OrthoDB" id="30290at2759"/>
<feature type="compositionally biased region" description="Polar residues" evidence="2">
    <location>
        <begin position="937"/>
        <end position="949"/>
    </location>
</feature>
<feature type="region of interest" description="Disordered" evidence="2">
    <location>
        <begin position="708"/>
        <end position="748"/>
    </location>
</feature>
<feature type="compositionally biased region" description="Basic and acidic residues" evidence="2">
    <location>
        <begin position="1004"/>
        <end position="1015"/>
    </location>
</feature>
<feature type="compositionally biased region" description="Basic and acidic residues" evidence="2">
    <location>
        <begin position="620"/>
        <end position="636"/>
    </location>
</feature>
<dbReference type="Proteomes" id="UP000008076">
    <property type="component" value="Unassembled WGS sequence"/>
</dbReference>
<feature type="compositionally biased region" description="Basic and acidic residues" evidence="2">
    <location>
        <begin position="649"/>
        <end position="659"/>
    </location>
</feature>
<dbReference type="GeneID" id="5881265"/>
<sequence>MASQEDILKNHINALETYVKELSIQQQPPQIHITENPIPVIEVKPIPSTTYNVIAEQPPQVNVKSSLPNVGTIVIPQPISTETINSWKNEESLTVALQLKLALAIDELERSAQVIDNKNTEIFHLEEQIKTIEKATENEQRSREIAIQNIELWKQNDELKKAALEALEVLNGKTIEKVCVDEIMQQRKQMEGLMEKLIQRFKEVTVEKSQLEIKLRNMENLIQMKDTKIEQIQQTKLIYEKFKPITPTPLSNQIEIEQLKKENKQLKISIEELNKNKRELINNVEELQKQPVVEKFIKVVEKTGGEEYAEKYKELRNQLNDERKEWKEEKEELKQKEEQLINLNQSLQKQIIQQSEWSEKEECQQIIKEKNSIIGKIQLECLEAKQQVEKANEMIQHVQQIQEEKESYLKQKQALDIIKNQLEQDKKNLEEIVIKLNNEIQEKNKQIMELEINKKELEQTVTQHVNELNISNQNSKNIINQKEKELIDKNTEIKRLNERIEQLQLNLHQKDLSIQQLKSIKFEQSQKLSQKLQEHSSQQHSPIEPTISPPPQQNQIPNQPTQPVTSLQLVIGTVNPSTNELKPLTNEPKPLTSELNPTLSTQKTQEISNTNSIKQNTSKDVSDFLERIRPVKRELENDSTPVPQKKQPKRIETQEEREERRRKKFERPLESPKRSNSTFSTSSTPLPPRHLGNEHIVNVATTNTIEHKEQTQNQSNETKNNLEKNTPSITDKEEQQDQTKVSPLSTEANNTLTNQPQAITLQPSTQNLSKQEVNSLEVTPQEIKPNQTEKPILPTTNKNQIQQQTTVDSTFNNSQPNSTNPIITNNALDIPNETSVNSPLNIIQPNSTTPQKMVEEPIEQKMDEVSKEDSSQKINGQDFSSFFTNNQQPFGFGTTNNLSFNVFNSDLQLQTQVNMEEGINDESIQKTNKMEEEKKPTMTSLEYSSQFVNTKKSKKKEETEMGVIMQEEENEEESSSSSSEDSQEETKEVEEIENKKGNFYSIKLQEKDAKKEKRNAGMKVVHSKDHKKIGKKNKKGERKSGKHAKKFGKK</sequence>
<keyword evidence="1" id="KW-0175">Coiled coil</keyword>
<keyword evidence="4" id="KW-1185">Reference proteome</keyword>
<feature type="compositionally biased region" description="Polar residues" evidence="2">
    <location>
        <begin position="593"/>
        <end position="619"/>
    </location>
</feature>
<feature type="region of interest" description="Disordered" evidence="2">
    <location>
        <begin position="919"/>
        <end position="1050"/>
    </location>
</feature>
<name>B0EDA7_ENTDS</name>
<feature type="compositionally biased region" description="Polar residues" evidence="2">
    <location>
        <begin position="711"/>
        <end position="729"/>
    </location>
</feature>
<organism evidence="4">
    <name type="scientific">Entamoeba dispar (strain ATCC PRA-260 / SAW760)</name>
    <dbReference type="NCBI Taxonomy" id="370354"/>
    <lineage>
        <taxon>Eukaryota</taxon>
        <taxon>Amoebozoa</taxon>
        <taxon>Evosea</taxon>
        <taxon>Archamoebae</taxon>
        <taxon>Mastigamoebida</taxon>
        <taxon>Entamoebidae</taxon>
        <taxon>Entamoeba</taxon>
    </lineage>
</organism>
<feature type="compositionally biased region" description="Polar residues" evidence="2">
    <location>
        <begin position="738"/>
        <end position="748"/>
    </location>
</feature>
<feature type="region of interest" description="Disordered" evidence="2">
    <location>
        <begin position="528"/>
        <end position="560"/>
    </location>
</feature>
<evidence type="ECO:0000313" key="3">
    <source>
        <dbReference type="EMBL" id="EDR27524.1"/>
    </source>
</evidence>
<dbReference type="KEGG" id="edi:EDI_093150"/>
<protein>
    <submittedName>
        <fullName evidence="3">Uncharacterized protein</fullName>
    </submittedName>
</protein>
<feature type="compositionally biased region" description="Polar residues" evidence="2">
    <location>
        <begin position="528"/>
        <end position="541"/>
    </location>
</feature>
<reference evidence="4" key="1">
    <citation type="submission" date="2007-12" db="EMBL/GenBank/DDBJ databases">
        <title>Annotation of Entamoeba dispar SAW760.</title>
        <authorList>
            <person name="Lorenzi H."/>
            <person name="Inman J."/>
            <person name="Schobel S."/>
            <person name="Amedeo P."/>
            <person name="Caler E."/>
        </authorList>
    </citation>
    <scope>NUCLEOTIDE SEQUENCE [LARGE SCALE GENOMIC DNA]</scope>
    <source>
        <strain evidence="4">ATCC PRA-260 / SAW760</strain>
    </source>
</reference>
<dbReference type="EMBL" id="DS548800">
    <property type="protein sequence ID" value="EDR27524.1"/>
    <property type="molecule type" value="Genomic_DNA"/>
</dbReference>
<dbReference type="RefSeq" id="XP_001736274.1">
    <property type="nucleotide sequence ID" value="XM_001736222.1"/>
</dbReference>
<feature type="coiled-coil region" evidence="1">
    <location>
        <begin position="180"/>
        <end position="513"/>
    </location>
</feature>
<feature type="compositionally biased region" description="Basic residues" evidence="2">
    <location>
        <begin position="1024"/>
        <end position="1050"/>
    </location>
</feature>
<evidence type="ECO:0000313" key="4">
    <source>
        <dbReference type="Proteomes" id="UP000008076"/>
    </source>
</evidence>
<accession>B0EDA7</accession>
<dbReference type="AlphaFoldDB" id="B0EDA7"/>
<feature type="compositionally biased region" description="Acidic residues" evidence="2">
    <location>
        <begin position="981"/>
        <end position="991"/>
    </location>
</feature>
<evidence type="ECO:0000256" key="2">
    <source>
        <dbReference type="SAM" id="MobiDB-lite"/>
    </source>
</evidence>
<proteinExistence type="predicted"/>